<dbReference type="CDD" id="cd07383">
    <property type="entry name" value="MPP_Dcr2"/>
    <property type="match status" value="1"/>
</dbReference>
<dbReference type="Gene3D" id="3.60.21.10">
    <property type="match status" value="1"/>
</dbReference>
<reference evidence="2" key="1">
    <citation type="journal article" date="2020" name="Stud. Mycol.">
        <title>101 Dothideomycetes genomes: a test case for predicting lifestyles and emergence of pathogens.</title>
        <authorList>
            <person name="Haridas S."/>
            <person name="Albert R."/>
            <person name="Binder M."/>
            <person name="Bloem J."/>
            <person name="Labutti K."/>
            <person name="Salamov A."/>
            <person name="Andreopoulos B."/>
            <person name="Baker S."/>
            <person name="Barry K."/>
            <person name="Bills G."/>
            <person name="Bluhm B."/>
            <person name="Cannon C."/>
            <person name="Castanera R."/>
            <person name="Culley D."/>
            <person name="Daum C."/>
            <person name="Ezra D."/>
            <person name="Gonzalez J."/>
            <person name="Henrissat B."/>
            <person name="Kuo A."/>
            <person name="Liang C."/>
            <person name="Lipzen A."/>
            <person name="Lutzoni F."/>
            <person name="Magnuson J."/>
            <person name="Mondo S."/>
            <person name="Nolan M."/>
            <person name="Ohm R."/>
            <person name="Pangilinan J."/>
            <person name="Park H.-J."/>
            <person name="Ramirez L."/>
            <person name="Alfaro M."/>
            <person name="Sun H."/>
            <person name="Tritt A."/>
            <person name="Yoshinaga Y."/>
            <person name="Zwiers L.-H."/>
            <person name="Turgeon B."/>
            <person name="Goodwin S."/>
            <person name="Spatafora J."/>
            <person name="Crous P."/>
            <person name="Grigoriev I."/>
        </authorList>
    </citation>
    <scope>NUCLEOTIDE SEQUENCE</scope>
    <source>
        <strain evidence="2">CBS 119687</strain>
    </source>
</reference>
<organism evidence="2 3">
    <name type="scientific">Dothidotthia symphoricarpi CBS 119687</name>
    <dbReference type="NCBI Taxonomy" id="1392245"/>
    <lineage>
        <taxon>Eukaryota</taxon>
        <taxon>Fungi</taxon>
        <taxon>Dikarya</taxon>
        <taxon>Ascomycota</taxon>
        <taxon>Pezizomycotina</taxon>
        <taxon>Dothideomycetes</taxon>
        <taxon>Pleosporomycetidae</taxon>
        <taxon>Pleosporales</taxon>
        <taxon>Dothidotthiaceae</taxon>
        <taxon>Dothidotthia</taxon>
    </lineage>
</organism>
<dbReference type="PANTHER" id="PTHR32440">
    <property type="entry name" value="PHOSPHATASE DCR2-RELATED-RELATED"/>
    <property type="match status" value="1"/>
</dbReference>
<gene>
    <name evidence="2" type="ORF">P153DRAFT_342786</name>
</gene>
<dbReference type="SUPFAM" id="SSF56300">
    <property type="entry name" value="Metallo-dependent phosphatases"/>
    <property type="match status" value="1"/>
</dbReference>
<dbReference type="InterPro" id="IPR029052">
    <property type="entry name" value="Metallo-depent_PP-like"/>
</dbReference>
<dbReference type="Pfam" id="PF00149">
    <property type="entry name" value="Metallophos"/>
    <property type="match status" value="1"/>
</dbReference>
<evidence type="ECO:0000259" key="1">
    <source>
        <dbReference type="Pfam" id="PF00149"/>
    </source>
</evidence>
<dbReference type="GeneID" id="54406410"/>
<keyword evidence="3" id="KW-1185">Reference proteome</keyword>
<dbReference type="EMBL" id="ML977509">
    <property type="protein sequence ID" value="KAF2127868.1"/>
    <property type="molecule type" value="Genomic_DNA"/>
</dbReference>
<dbReference type="GO" id="GO:0016788">
    <property type="term" value="F:hydrolase activity, acting on ester bonds"/>
    <property type="evidence" value="ECO:0007669"/>
    <property type="project" value="TreeGrafter"/>
</dbReference>
<sequence>MAESGQSSELNYPGLRFGADKKFSITVFSDLHFGEPTWARNRPYADPKTIGVMYSVIDNEQPDMVVLNGDLTSCEFVAPENSNALIDQMVSPLVNRNLPFAATFGNHDMSKTCSTRSTSEYMWDNVKGKNGKKLSFTTSSVPGAHDQVGTSNYYVPVYSSSGGDNPSLEMMLWFFDSKGGRVFNPTGDDIPVGGWVDEKVVSWFRDTRDGINQQHNRVIPSLAFVHIPVQGMQAFQKHGGRTSTTEPGLNEELVGHQGDVCDSSGNNCNYNGADGPFMKALVETQGLMGVFSGHDHGIDWCMKWAKNLPTNPTNGNGVNFCFNRHSGYGGYTDWTRGARQIVVDEDKLGKSELETWIRLEDGSVSGHVTLNSTYGVDQYPQVQKLKSSGP</sequence>
<dbReference type="RefSeq" id="XP_033522257.1">
    <property type="nucleotide sequence ID" value="XM_033665978.1"/>
</dbReference>
<protein>
    <submittedName>
        <fullName evidence="2">Metallo-dependent phosphatase</fullName>
    </submittedName>
</protein>
<name>A0A6A6AAG8_9PLEO</name>
<dbReference type="OrthoDB" id="783096at2759"/>
<feature type="domain" description="Calcineurin-like phosphoesterase" evidence="1">
    <location>
        <begin position="24"/>
        <end position="296"/>
    </location>
</feature>
<dbReference type="InterPro" id="IPR004843">
    <property type="entry name" value="Calcineurin-like_PHP"/>
</dbReference>
<dbReference type="AlphaFoldDB" id="A0A6A6AAG8"/>
<dbReference type="PANTHER" id="PTHR32440:SF11">
    <property type="entry name" value="METALLOPHOSPHOESTERASE DOMAIN-CONTAINING PROTEIN"/>
    <property type="match status" value="1"/>
</dbReference>
<accession>A0A6A6AAG8</accession>
<evidence type="ECO:0000313" key="2">
    <source>
        <dbReference type="EMBL" id="KAF2127868.1"/>
    </source>
</evidence>
<dbReference type="Proteomes" id="UP000799771">
    <property type="component" value="Unassembled WGS sequence"/>
</dbReference>
<evidence type="ECO:0000313" key="3">
    <source>
        <dbReference type="Proteomes" id="UP000799771"/>
    </source>
</evidence>
<proteinExistence type="predicted"/>
<dbReference type="GO" id="GO:0005737">
    <property type="term" value="C:cytoplasm"/>
    <property type="evidence" value="ECO:0007669"/>
    <property type="project" value="TreeGrafter"/>
</dbReference>